<organism evidence="2 3">
    <name type="scientific">Stegodyphus mimosarum</name>
    <name type="common">African social velvet spider</name>
    <dbReference type="NCBI Taxonomy" id="407821"/>
    <lineage>
        <taxon>Eukaryota</taxon>
        <taxon>Metazoa</taxon>
        <taxon>Ecdysozoa</taxon>
        <taxon>Arthropoda</taxon>
        <taxon>Chelicerata</taxon>
        <taxon>Arachnida</taxon>
        <taxon>Araneae</taxon>
        <taxon>Araneomorphae</taxon>
        <taxon>Entelegynae</taxon>
        <taxon>Eresoidea</taxon>
        <taxon>Eresidae</taxon>
        <taxon>Stegodyphus</taxon>
    </lineage>
</organism>
<feature type="compositionally biased region" description="Polar residues" evidence="1">
    <location>
        <begin position="74"/>
        <end position="89"/>
    </location>
</feature>
<feature type="compositionally biased region" description="Pro residues" evidence="1">
    <location>
        <begin position="614"/>
        <end position="625"/>
    </location>
</feature>
<accession>A0A087SUZ2</accession>
<feature type="non-terminal residue" evidence="2">
    <location>
        <position position="818"/>
    </location>
</feature>
<dbReference type="OMA" id="VCYLEAN"/>
<feature type="compositionally biased region" description="Basic and acidic residues" evidence="1">
    <location>
        <begin position="18"/>
        <end position="32"/>
    </location>
</feature>
<evidence type="ECO:0000256" key="1">
    <source>
        <dbReference type="SAM" id="MobiDB-lite"/>
    </source>
</evidence>
<dbReference type="Proteomes" id="UP000054359">
    <property type="component" value="Unassembled WGS sequence"/>
</dbReference>
<name>A0A087SUZ2_STEMI</name>
<protein>
    <submittedName>
        <fullName evidence="2">Uncharacterized protein</fullName>
    </submittedName>
</protein>
<feature type="region of interest" description="Disordered" evidence="1">
    <location>
        <begin position="604"/>
        <end position="627"/>
    </location>
</feature>
<proteinExistence type="predicted"/>
<evidence type="ECO:0000313" key="3">
    <source>
        <dbReference type="Proteomes" id="UP000054359"/>
    </source>
</evidence>
<sequence>MALTTPAVDLSTQGESGIKIKKEKEDEVPSKEKNCTEINKFIVNDPQLSELQSRNITITVASAAQGEKSASVPKPSTQISSRTPNTSVSVKPDPPPIDYPSICGAFGWTTIGSVHLPFIMRGEDRFVAVRMVECKIISNYADILPWTVFTCTNIKSYYITENEAKLLNEINGFHCEFQFGYQTFTSKDVVVRLKDTVKFYEFLETCKTKLNIQGANPVFSDHCGYFVINYAPVPFVRKGTKKYVPLNMVYPEGVSPPVSSTETVTEWDLAYLRFLCSLANLDQRKFKLDIQLCCTEDLQNALGGIMFEEWWPNMQYSSKTDRSHIASSSDVLPKWGESAPVVQSTGGGVDSSKMLREKMNEIQDKDSMLNSFLGLNKFLDMNTPMVKPAHATRNPHEQANVLNSIQNSEKASIFPASLENFLATSSSCNYPYPVNYRNQYTGHIQNDYDPCRKADGSLPSLASGRPRPFPPPPPLVRLGGSRVNSVPGEHGMVPKASPSLYPYLPAPTSNASCPPWLARILEPDWLREDDRAVLQTNAPENLSRRLSEHDAWCPTSLSSSINLNGAGSSSIPRSNSNSVSAVRDNYDFSHGTLCRDDRVLHSHGGSPRLLAGSGPPPHYPTPPQSSPLQPLSLLECAAVPGMTDLYATRSTPNGLVDLCSPPPSPEIRTALSNSPRGSHLSNYGYQPHITRLVQVDSRYVLAINIEPLKYNSLLAVPISDVVNKFLRGTSVQSCQIVLETVFGLHLYECTSLQQEAFAKHNLTIIPGSKLVLLSDLKNSLYQLRFLLVEKDKQKEKHCDIGTAELPLSKRWCGNAHEC</sequence>
<gene>
    <name evidence="2" type="ORF">X975_07353</name>
</gene>
<reference evidence="2 3" key="1">
    <citation type="submission" date="2013-11" db="EMBL/GenBank/DDBJ databases">
        <title>Genome sequencing of Stegodyphus mimosarum.</title>
        <authorList>
            <person name="Bechsgaard J."/>
        </authorList>
    </citation>
    <scope>NUCLEOTIDE SEQUENCE [LARGE SCALE GENOMIC DNA]</scope>
</reference>
<dbReference type="EMBL" id="KK112079">
    <property type="protein sequence ID" value="KFM56681.1"/>
    <property type="molecule type" value="Genomic_DNA"/>
</dbReference>
<feature type="region of interest" description="Disordered" evidence="1">
    <location>
        <begin position="1"/>
        <end position="32"/>
    </location>
</feature>
<dbReference type="AlphaFoldDB" id="A0A087SUZ2"/>
<feature type="region of interest" description="Disordered" evidence="1">
    <location>
        <begin position="67"/>
        <end position="93"/>
    </location>
</feature>
<dbReference type="OrthoDB" id="6497308at2759"/>
<keyword evidence="3" id="KW-1185">Reference proteome</keyword>
<evidence type="ECO:0000313" key="2">
    <source>
        <dbReference type="EMBL" id="KFM56681.1"/>
    </source>
</evidence>